<dbReference type="Proteomes" id="UP000319976">
    <property type="component" value="Chromosome"/>
</dbReference>
<dbReference type="InterPro" id="IPR011989">
    <property type="entry name" value="ARM-like"/>
</dbReference>
<dbReference type="Gene3D" id="1.25.10.10">
    <property type="entry name" value="Leucine-rich Repeat Variant"/>
    <property type="match status" value="1"/>
</dbReference>
<evidence type="ECO:0008006" key="4">
    <source>
        <dbReference type="Google" id="ProtNLM"/>
    </source>
</evidence>
<sequence precursor="true">MTPMRTLAVLKFLAPICALAAFGSAFDWPVASADSVELKSGGRIAGEIQPLPDEGATSSIAVKTLSGVMVEIDRENIREIITRPLEHEEFERKARATPETTDELWALAEWCRERRLNEPRIETLNRLLALDADHERARSALGYLREDGEWLTRDELMSRRGFILHDGKYITPQEKRLQEQIDDIRAREQAWFKDIRLWSTWLTGRDDGRRQQAYDLLTSISDPDALRALTQFLGTSEIPLSRGTYVEVLSDMSGDSVIAALVNQSLHDIDRSIRRAALAAIEPEQYPSATIFYRQALRHPTNLIIRRAGVGLGQVGDDSAIPDLIRSLVTTHRYKVRVPAQGNSYSFSTSGTFGPGGSPLPADIEVLLRTGQLQNGVIVYDPGYSQTLRWKTLTINYNHQNPEVLSALKKLTGESFGYDERTWLTWYHQ</sequence>
<dbReference type="KEGG" id="chya:V22_41650"/>
<dbReference type="SUPFAM" id="SSF48371">
    <property type="entry name" value="ARM repeat"/>
    <property type="match status" value="1"/>
</dbReference>
<accession>A0A517TEU7</accession>
<proteinExistence type="predicted"/>
<evidence type="ECO:0000313" key="2">
    <source>
        <dbReference type="EMBL" id="QDT66893.1"/>
    </source>
</evidence>
<feature type="chain" id="PRO_5021991037" description="HEAT repeat domain-containing protein" evidence="1">
    <location>
        <begin position="21"/>
        <end position="429"/>
    </location>
</feature>
<organism evidence="2 3">
    <name type="scientific">Calycomorphotria hydatis</name>
    <dbReference type="NCBI Taxonomy" id="2528027"/>
    <lineage>
        <taxon>Bacteria</taxon>
        <taxon>Pseudomonadati</taxon>
        <taxon>Planctomycetota</taxon>
        <taxon>Planctomycetia</taxon>
        <taxon>Planctomycetales</taxon>
        <taxon>Planctomycetaceae</taxon>
        <taxon>Calycomorphotria</taxon>
    </lineage>
</organism>
<dbReference type="EMBL" id="CP036316">
    <property type="protein sequence ID" value="QDT66893.1"/>
    <property type="molecule type" value="Genomic_DNA"/>
</dbReference>
<keyword evidence="3" id="KW-1185">Reference proteome</keyword>
<dbReference type="AlphaFoldDB" id="A0A517TEU7"/>
<keyword evidence="1" id="KW-0732">Signal</keyword>
<dbReference type="InterPro" id="IPR016024">
    <property type="entry name" value="ARM-type_fold"/>
</dbReference>
<dbReference type="OrthoDB" id="212249at2"/>
<dbReference type="Pfam" id="PF13646">
    <property type="entry name" value="HEAT_2"/>
    <property type="match status" value="1"/>
</dbReference>
<evidence type="ECO:0000313" key="3">
    <source>
        <dbReference type="Proteomes" id="UP000319976"/>
    </source>
</evidence>
<name>A0A517TEU7_9PLAN</name>
<reference evidence="2 3" key="1">
    <citation type="submission" date="2019-02" db="EMBL/GenBank/DDBJ databases">
        <title>Deep-cultivation of Planctomycetes and their phenomic and genomic characterization uncovers novel biology.</title>
        <authorList>
            <person name="Wiegand S."/>
            <person name="Jogler M."/>
            <person name="Boedeker C."/>
            <person name="Pinto D."/>
            <person name="Vollmers J."/>
            <person name="Rivas-Marin E."/>
            <person name="Kohn T."/>
            <person name="Peeters S.H."/>
            <person name="Heuer A."/>
            <person name="Rast P."/>
            <person name="Oberbeckmann S."/>
            <person name="Bunk B."/>
            <person name="Jeske O."/>
            <person name="Meyerdierks A."/>
            <person name="Storesund J.E."/>
            <person name="Kallscheuer N."/>
            <person name="Luecker S."/>
            <person name="Lage O.M."/>
            <person name="Pohl T."/>
            <person name="Merkel B.J."/>
            <person name="Hornburger P."/>
            <person name="Mueller R.-W."/>
            <person name="Bruemmer F."/>
            <person name="Labrenz M."/>
            <person name="Spormann A.M."/>
            <person name="Op den Camp H."/>
            <person name="Overmann J."/>
            <person name="Amann R."/>
            <person name="Jetten M.S.M."/>
            <person name="Mascher T."/>
            <person name="Medema M.H."/>
            <person name="Devos D.P."/>
            <person name="Kaster A.-K."/>
            <person name="Ovreas L."/>
            <person name="Rohde M."/>
            <person name="Galperin M.Y."/>
            <person name="Jogler C."/>
        </authorList>
    </citation>
    <scope>NUCLEOTIDE SEQUENCE [LARGE SCALE GENOMIC DNA]</scope>
    <source>
        <strain evidence="2 3">V22</strain>
    </source>
</reference>
<protein>
    <recommendedName>
        <fullName evidence="4">HEAT repeat domain-containing protein</fullName>
    </recommendedName>
</protein>
<feature type="signal peptide" evidence="1">
    <location>
        <begin position="1"/>
        <end position="20"/>
    </location>
</feature>
<gene>
    <name evidence="2" type="ORF">V22_41650</name>
</gene>
<evidence type="ECO:0000256" key="1">
    <source>
        <dbReference type="SAM" id="SignalP"/>
    </source>
</evidence>